<accession>A0ABR3VFX5</accession>
<keyword evidence="1" id="KW-0808">Transferase</keyword>
<dbReference type="SUPFAM" id="SSF53335">
    <property type="entry name" value="S-adenosyl-L-methionine-dependent methyltransferases"/>
    <property type="match status" value="1"/>
</dbReference>
<comment type="catalytic activity">
    <reaction evidence="8">
        <text>arsenic triglutathione + 3 [thioredoxin]-dithiol + 3 S-adenosyl-L-methionine = trimethylarsine + 3 [thioredoxin]-disulfide + 3 glutathione + 3 S-adenosyl-L-homocysteine + 3 H(+)</text>
        <dbReference type="Rhea" id="RHEA:69432"/>
        <dbReference type="Rhea" id="RHEA-COMP:10698"/>
        <dbReference type="Rhea" id="RHEA-COMP:10700"/>
        <dbReference type="ChEBI" id="CHEBI:15378"/>
        <dbReference type="ChEBI" id="CHEBI:27130"/>
        <dbReference type="ChEBI" id="CHEBI:29950"/>
        <dbReference type="ChEBI" id="CHEBI:50058"/>
        <dbReference type="ChEBI" id="CHEBI:57856"/>
        <dbReference type="ChEBI" id="CHEBI:57925"/>
        <dbReference type="ChEBI" id="CHEBI:59789"/>
        <dbReference type="ChEBI" id="CHEBI:183640"/>
        <dbReference type="EC" id="2.1.1.137"/>
    </reaction>
</comment>
<evidence type="ECO:0000256" key="4">
    <source>
        <dbReference type="ARBA" id="ARBA00034521"/>
    </source>
</evidence>
<comment type="similarity">
    <text evidence="3">Belongs to the methyltransferase superfamily. Arsenite methyltransferase family.</text>
</comment>
<evidence type="ECO:0000256" key="5">
    <source>
        <dbReference type="ARBA" id="ARBA00034545"/>
    </source>
</evidence>
<evidence type="ECO:0000256" key="1">
    <source>
        <dbReference type="ARBA" id="ARBA00022679"/>
    </source>
</evidence>
<evidence type="ECO:0000256" key="3">
    <source>
        <dbReference type="ARBA" id="ARBA00034487"/>
    </source>
</evidence>
<evidence type="ECO:0000256" key="7">
    <source>
        <dbReference type="ARBA" id="ARBA00047943"/>
    </source>
</evidence>
<reference evidence="10 11" key="1">
    <citation type="journal article" date="2024" name="Commun. Biol.">
        <title>Comparative genomic analysis of thermophilic fungi reveals convergent evolutionary adaptations and gene losses.</title>
        <authorList>
            <person name="Steindorff A.S."/>
            <person name="Aguilar-Pontes M.V."/>
            <person name="Robinson A.J."/>
            <person name="Andreopoulos B."/>
            <person name="LaButti K."/>
            <person name="Kuo A."/>
            <person name="Mondo S."/>
            <person name="Riley R."/>
            <person name="Otillar R."/>
            <person name="Haridas S."/>
            <person name="Lipzen A."/>
            <person name="Grimwood J."/>
            <person name="Schmutz J."/>
            <person name="Clum A."/>
            <person name="Reid I.D."/>
            <person name="Moisan M.C."/>
            <person name="Butler G."/>
            <person name="Nguyen T.T.M."/>
            <person name="Dewar K."/>
            <person name="Conant G."/>
            <person name="Drula E."/>
            <person name="Henrissat B."/>
            <person name="Hansel C."/>
            <person name="Singer S."/>
            <person name="Hutchinson M.I."/>
            <person name="de Vries R.P."/>
            <person name="Natvig D.O."/>
            <person name="Powell A.J."/>
            <person name="Tsang A."/>
            <person name="Grigoriev I.V."/>
        </authorList>
    </citation>
    <scope>NUCLEOTIDE SEQUENCE [LARGE SCALE GENOMIC DNA]</scope>
    <source>
        <strain evidence="10 11">CBS 620.91</strain>
    </source>
</reference>
<evidence type="ECO:0000313" key="10">
    <source>
        <dbReference type="EMBL" id="KAL1840407.1"/>
    </source>
</evidence>
<evidence type="ECO:0000313" key="11">
    <source>
        <dbReference type="Proteomes" id="UP001583172"/>
    </source>
</evidence>
<dbReference type="EC" id="2.1.1.137" evidence="4"/>
<dbReference type="Proteomes" id="UP001583172">
    <property type="component" value="Unassembled WGS sequence"/>
</dbReference>
<comment type="catalytic activity">
    <reaction evidence="6">
        <text>arsenic triglutathione + [thioredoxin]-dithiol + S-adenosyl-L-methionine + 2 H2O = methylarsonous acid + [thioredoxin]-disulfide + 3 glutathione + S-adenosyl-L-homocysteine + H(+)</text>
        <dbReference type="Rhea" id="RHEA:69460"/>
        <dbReference type="Rhea" id="RHEA-COMP:10698"/>
        <dbReference type="Rhea" id="RHEA-COMP:10700"/>
        <dbReference type="ChEBI" id="CHEBI:15377"/>
        <dbReference type="ChEBI" id="CHEBI:15378"/>
        <dbReference type="ChEBI" id="CHEBI:17826"/>
        <dbReference type="ChEBI" id="CHEBI:29950"/>
        <dbReference type="ChEBI" id="CHEBI:50058"/>
        <dbReference type="ChEBI" id="CHEBI:57856"/>
        <dbReference type="ChEBI" id="CHEBI:57925"/>
        <dbReference type="ChEBI" id="CHEBI:59789"/>
        <dbReference type="ChEBI" id="CHEBI:183640"/>
        <dbReference type="EC" id="2.1.1.137"/>
    </reaction>
</comment>
<organism evidence="10 11">
    <name type="scientific">Humicola insolens</name>
    <name type="common">Soft-rot fungus</name>
    <dbReference type="NCBI Taxonomy" id="85995"/>
    <lineage>
        <taxon>Eukaryota</taxon>
        <taxon>Fungi</taxon>
        <taxon>Dikarya</taxon>
        <taxon>Ascomycota</taxon>
        <taxon>Pezizomycotina</taxon>
        <taxon>Sordariomycetes</taxon>
        <taxon>Sordariomycetidae</taxon>
        <taxon>Sordariales</taxon>
        <taxon>Chaetomiaceae</taxon>
        <taxon>Mycothermus</taxon>
    </lineage>
</organism>
<dbReference type="InterPro" id="IPR026669">
    <property type="entry name" value="Arsenite_MeTrfase-like"/>
</dbReference>
<protein>
    <recommendedName>
        <fullName evidence="5">Arsenite methyltransferase</fullName>
        <ecNumber evidence="4">2.1.1.137</ecNumber>
    </recommendedName>
</protein>
<evidence type="ECO:0000256" key="2">
    <source>
        <dbReference type="ARBA" id="ARBA00022691"/>
    </source>
</evidence>
<name>A0ABR3VFX5_HUMIN</name>
<keyword evidence="11" id="KW-1185">Reference proteome</keyword>
<comment type="catalytic activity">
    <reaction evidence="7">
        <text>arsenic triglutathione + 2 [thioredoxin]-dithiol + 2 S-adenosyl-L-methionine + H2O = dimethylarsinous acid + 2 [thioredoxin]-disulfide + 3 glutathione + 2 S-adenosyl-L-homocysteine + 2 H(+)</text>
        <dbReference type="Rhea" id="RHEA:69464"/>
        <dbReference type="Rhea" id="RHEA-COMP:10698"/>
        <dbReference type="Rhea" id="RHEA-COMP:10700"/>
        <dbReference type="ChEBI" id="CHEBI:15377"/>
        <dbReference type="ChEBI" id="CHEBI:15378"/>
        <dbReference type="ChEBI" id="CHEBI:23808"/>
        <dbReference type="ChEBI" id="CHEBI:29950"/>
        <dbReference type="ChEBI" id="CHEBI:50058"/>
        <dbReference type="ChEBI" id="CHEBI:57856"/>
        <dbReference type="ChEBI" id="CHEBI:57925"/>
        <dbReference type="ChEBI" id="CHEBI:59789"/>
        <dbReference type="ChEBI" id="CHEBI:183640"/>
        <dbReference type="EC" id="2.1.1.137"/>
    </reaction>
</comment>
<dbReference type="Gene3D" id="3.40.50.150">
    <property type="entry name" value="Vaccinia Virus protein VP39"/>
    <property type="match status" value="1"/>
</dbReference>
<dbReference type="CDD" id="cd02440">
    <property type="entry name" value="AdoMet_MTases"/>
    <property type="match status" value="1"/>
</dbReference>
<dbReference type="PANTHER" id="PTHR43675">
    <property type="entry name" value="ARSENITE METHYLTRANSFERASE"/>
    <property type="match status" value="1"/>
</dbReference>
<keyword evidence="2" id="KW-0949">S-adenosyl-L-methionine</keyword>
<dbReference type="InterPro" id="IPR025714">
    <property type="entry name" value="Methyltranfer_dom"/>
</dbReference>
<sequence length="369" mass="38365">MDTTEIYEKVREHYSSASRMTSVKYGETVAKSFGYSADELANIPQDANLGLSCGNPLAIASLKEGETVIDLGSGAGFDVFLAAKKVGTSGRAIGVDMNDDMLARAERIKSSQPASYGPTSHISFVKSNITSIDLPSETADCIISNCVINLVPAPEKPAVFREMHRLLKPGGRVAVSDILAKKPFTEELKRDVALYVGCVAGASEVREYETWLREAGFKDIMIVDTNADLNVYLETNEDGERKGMGLCCAPGLDPAESESAAAAGGCCGPAKTESTSDGGCCAPKKTESAQASGGCCAPKSTETPQAGSGGCCGPAKTAVAEQSAGGCCVPKSDEPKATVCGVPAPSSSLLGKTNLNEWAGSYKIFAVKN</sequence>
<dbReference type="PANTHER" id="PTHR43675:SF8">
    <property type="entry name" value="ARSENITE METHYLTRANSFERASE"/>
    <property type="match status" value="1"/>
</dbReference>
<dbReference type="EMBL" id="JAZGSY010000114">
    <property type="protein sequence ID" value="KAL1840407.1"/>
    <property type="molecule type" value="Genomic_DNA"/>
</dbReference>
<proteinExistence type="inferred from homology"/>
<feature type="domain" description="Methyltransferase" evidence="9">
    <location>
        <begin position="63"/>
        <end position="216"/>
    </location>
</feature>
<evidence type="ECO:0000256" key="8">
    <source>
        <dbReference type="ARBA" id="ARBA00048428"/>
    </source>
</evidence>
<gene>
    <name evidence="10" type="ORF">VTJ49DRAFT_481</name>
</gene>
<evidence type="ECO:0000259" key="9">
    <source>
        <dbReference type="Pfam" id="PF13847"/>
    </source>
</evidence>
<dbReference type="Pfam" id="PF13847">
    <property type="entry name" value="Methyltransf_31"/>
    <property type="match status" value="1"/>
</dbReference>
<comment type="caution">
    <text evidence="10">The sequence shown here is derived from an EMBL/GenBank/DDBJ whole genome shotgun (WGS) entry which is preliminary data.</text>
</comment>
<dbReference type="InterPro" id="IPR029063">
    <property type="entry name" value="SAM-dependent_MTases_sf"/>
</dbReference>
<evidence type="ECO:0000256" key="6">
    <source>
        <dbReference type="ARBA" id="ARBA00047941"/>
    </source>
</evidence>